<feature type="compositionally biased region" description="Polar residues" evidence="1">
    <location>
        <begin position="71"/>
        <end position="81"/>
    </location>
</feature>
<proteinExistence type="predicted"/>
<feature type="compositionally biased region" description="Polar residues" evidence="1">
    <location>
        <begin position="191"/>
        <end position="210"/>
    </location>
</feature>
<reference evidence="2 3" key="1">
    <citation type="journal article" date="2019" name="Nat. Ecol. Evol.">
        <title>Megaphylogeny resolves global patterns of mushroom evolution.</title>
        <authorList>
            <person name="Varga T."/>
            <person name="Krizsan K."/>
            <person name="Foldi C."/>
            <person name="Dima B."/>
            <person name="Sanchez-Garcia M."/>
            <person name="Sanchez-Ramirez S."/>
            <person name="Szollosi G.J."/>
            <person name="Szarkandi J.G."/>
            <person name="Papp V."/>
            <person name="Albert L."/>
            <person name="Andreopoulos W."/>
            <person name="Angelini C."/>
            <person name="Antonin V."/>
            <person name="Barry K.W."/>
            <person name="Bougher N.L."/>
            <person name="Buchanan P."/>
            <person name="Buyck B."/>
            <person name="Bense V."/>
            <person name="Catcheside P."/>
            <person name="Chovatia M."/>
            <person name="Cooper J."/>
            <person name="Damon W."/>
            <person name="Desjardin D."/>
            <person name="Finy P."/>
            <person name="Geml J."/>
            <person name="Haridas S."/>
            <person name="Hughes K."/>
            <person name="Justo A."/>
            <person name="Karasinski D."/>
            <person name="Kautmanova I."/>
            <person name="Kiss B."/>
            <person name="Kocsube S."/>
            <person name="Kotiranta H."/>
            <person name="LaButti K.M."/>
            <person name="Lechner B.E."/>
            <person name="Liimatainen K."/>
            <person name="Lipzen A."/>
            <person name="Lukacs Z."/>
            <person name="Mihaltcheva S."/>
            <person name="Morgado L.N."/>
            <person name="Niskanen T."/>
            <person name="Noordeloos M.E."/>
            <person name="Ohm R.A."/>
            <person name="Ortiz-Santana B."/>
            <person name="Ovrebo C."/>
            <person name="Racz N."/>
            <person name="Riley R."/>
            <person name="Savchenko A."/>
            <person name="Shiryaev A."/>
            <person name="Soop K."/>
            <person name="Spirin V."/>
            <person name="Szebenyi C."/>
            <person name="Tomsovsky M."/>
            <person name="Tulloss R.E."/>
            <person name="Uehling J."/>
            <person name="Grigoriev I.V."/>
            <person name="Vagvolgyi C."/>
            <person name="Papp T."/>
            <person name="Martin F.M."/>
            <person name="Miettinen O."/>
            <person name="Hibbett D.S."/>
            <person name="Nagy L.G."/>
        </authorList>
    </citation>
    <scope>NUCLEOTIDE SEQUENCE [LARGE SCALE GENOMIC DNA]</scope>
    <source>
        <strain evidence="2 3">CBS 962.96</strain>
    </source>
</reference>
<dbReference type="AlphaFoldDB" id="A0A4S8MLI8"/>
<evidence type="ECO:0000313" key="2">
    <source>
        <dbReference type="EMBL" id="THV03740.1"/>
    </source>
</evidence>
<dbReference type="EMBL" id="ML179063">
    <property type="protein sequence ID" value="THV03740.1"/>
    <property type="molecule type" value="Genomic_DNA"/>
</dbReference>
<dbReference type="Proteomes" id="UP000297245">
    <property type="component" value="Unassembled WGS sequence"/>
</dbReference>
<organism evidence="2 3">
    <name type="scientific">Dendrothele bispora (strain CBS 962.96)</name>
    <dbReference type="NCBI Taxonomy" id="1314807"/>
    <lineage>
        <taxon>Eukaryota</taxon>
        <taxon>Fungi</taxon>
        <taxon>Dikarya</taxon>
        <taxon>Basidiomycota</taxon>
        <taxon>Agaricomycotina</taxon>
        <taxon>Agaricomycetes</taxon>
        <taxon>Agaricomycetidae</taxon>
        <taxon>Agaricales</taxon>
        <taxon>Agaricales incertae sedis</taxon>
        <taxon>Dendrothele</taxon>
    </lineage>
</organism>
<evidence type="ECO:0000256" key="1">
    <source>
        <dbReference type="SAM" id="MobiDB-lite"/>
    </source>
</evidence>
<feature type="region of interest" description="Disordered" evidence="1">
    <location>
        <begin position="156"/>
        <end position="210"/>
    </location>
</feature>
<name>A0A4S8MLI8_DENBC</name>
<dbReference type="OrthoDB" id="2652955at2759"/>
<keyword evidence="3" id="KW-1185">Reference proteome</keyword>
<feature type="region of interest" description="Disordered" evidence="1">
    <location>
        <begin position="68"/>
        <end position="92"/>
    </location>
</feature>
<evidence type="ECO:0000313" key="3">
    <source>
        <dbReference type="Proteomes" id="UP000297245"/>
    </source>
</evidence>
<sequence>MVGDILQLIPADQDPNNKEDTKYPPFLTVGAIVDKVDDKWNQSPRSFHINLDPNVYIQLLQPFKDPKASVASKQSEQSQVPHTPIPQKQGFKQDKHVYGHMPIRCFVPDTRRWSSPPTVKIGNYVTVAGYLQSVIRNDEKKVIGFELELERVTYMGQQSSSQSGTPPIFKRIGSNPAGSSAPPQKRMKFSYQDSPTPTSKKQVNNTSSST</sequence>
<accession>A0A4S8MLI8</accession>
<protein>
    <submittedName>
        <fullName evidence="2">Uncharacterized protein</fullName>
    </submittedName>
</protein>
<gene>
    <name evidence="2" type="ORF">K435DRAFT_774769</name>
</gene>